<reference evidence="2" key="4">
    <citation type="submission" date="2014-09" db="EMBL/GenBank/DDBJ databases">
        <title>Maintaining two mating types: Structure of the mating type locus and its role in heterokaryosis in Podospora anserina.</title>
        <authorList>
            <person name="Grognet P."/>
            <person name="Bidard F."/>
            <person name="Kuchly C."/>
            <person name="Chan Ho Tong L."/>
            <person name="Coppin E."/>
            <person name="Ait Benkhali J."/>
            <person name="Couloux A."/>
            <person name="Wincker P."/>
            <person name="Debuchy R."/>
            <person name="Silar P."/>
        </authorList>
    </citation>
    <scope>NUCLEOTIDE SEQUENCE</scope>
</reference>
<dbReference type="Proteomes" id="UP000001197">
    <property type="component" value="Chromosome 2"/>
</dbReference>
<name>B2B781_PODAN</name>
<dbReference type="RefSeq" id="XP_001911831.1">
    <property type="nucleotide sequence ID" value="XM_001911796.1"/>
</dbReference>
<evidence type="ECO:0000313" key="1">
    <source>
        <dbReference type="EMBL" id="CAP73659.1"/>
    </source>
</evidence>
<dbReference type="EMBL" id="CU640366">
    <property type="protein sequence ID" value="CAP73659.1"/>
    <property type="molecule type" value="Genomic_DNA"/>
</dbReference>
<reference evidence="1 3" key="1">
    <citation type="journal article" date="2008" name="Genome Biol.">
        <title>The genome sequence of the model ascomycete fungus Podospora anserina.</title>
        <authorList>
            <person name="Espagne E."/>
            <person name="Lespinet O."/>
            <person name="Malagnac F."/>
            <person name="Da Silva C."/>
            <person name="Jaillon O."/>
            <person name="Porcel B.M."/>
            <person name="Couloux A."/>
            <person name="Aury J.-M."/>
            <person name="Segurens B."/>
            <person name="Poulain J."/>
            <person name="Anthouard V."/>
            <person name="Grossetete S."/>
            <person name="Khalili H."/>
            <person name="Coppin E."/>
            <person name="Dequard-Chablat M."/>
            <person name="Picard M."/>
            <person name="Contamine V."/>
            <person name="Arnaise S."/>
            <person name="Bourdais A."/>
            <person name="Berteaux-Lecellier V."/>
            <person name="Gautheret D."/>
            <person name="de Vries R.P."/>
            <person name="Battaglia E."/>
            <person name="Coutinho P.M."/>
            <person name="Danchin E.G.J."/>
            <person name="Henrissat B."/>
            <person name="El Khoury R."/>
            <person name="Sainsard-Chanet A."/>
            <person name="Boivin A."/>
            <person name="Pinan-Lucarre B."/>
            <person name="Sellem C.H."/>
            <person name="Debuchy R."/>
            <person name="Wincker P."/>
            <person name="Weissenbach J."/>
            <person name="Silar P."/>
        </authorList>
    </citation>
    <scope>NUCLEOTIDE SEQUENCE [LARGE SCALE GENOMIC DNA]</scope>
    <source>
        <strain evidence="3">S / ATCC MYA-4624 / DSM 980 / FGSC 10383</strain>
        <strain evidence="1">S mat+</strain>
    </source>
</reference>
<reference evidence="3" key="3">
    <citation type="journal article" date="2014" name="Genetics">
        <title>Maintaining two mating types: Structure of the mating type locus and its role in heterokaryosis in Podospora anserina.</title>
        <authorList>
            <person name="Grognet P."/>
            <person name="Bidard F."/>
            <person name="Kuchly C."/>
            <person name="Tong L.C.H."/>
            <person name="Coppin E."/>
            <person name="Benkhali J.A."/>
            <person name="Couloux A."/>
            <person name="Wincker P."/>
            <person name="Debuchy R."/>
            <person name="Silar P."/>
        </authorList>
    </citation>
    <scope>GENOME REANNOTATION</scope>
    <source>
        <strain evidence="3">S / ATCC MYA-4624 / DSM 980 / FGSC 10383</strain>
    </source>
</reference>
<organism evidence="1">
    <name type="scientific">Podospora anserina (strain S / ATCC MYA-4624 / DSM 980 / FGSC 10383)</name>
    <name type="common">Pleurage anserina</name>
    <dbReference type="NCBI Taxonomy" id="515849"/>
    <lineage>
        <taxon>Eukaryota</taxon>
        <taxon>Fungi</taxon>
        <taxon>Dikarya</taxon>
        <taxon>Ascomycota</taxon>
        <taxon>Pezizomycotina</taxon>
        <taxon>Sordariomycetes</taxon>
        <taxon>Sordariomycetidae</taxon>
        <taxon>Sordariales</taxon>
        <taxon>Podosporaceae</taxon>
        <taxon>Podospora</taxon>
        <taxon>Podospora anserina</taxon>
    </lineage>
</organism>
<gene>
    <name evidence="1" type="ORF">PODANS_2_10210</name>
</gene>
<evidence type="ECO:0000313" key="2">
    <source>
        <dbReference type="EMBL" id="CDP26062.1"/>
    </source>
</evidence>
<proteinExistence type="predicted"/>
<reference evidence="1" key="2">
    <citation type="submission" date="2008-07" db="EMBL/GenBank/DDBJ databases">
        <authorList>
            <person name="Genoscope - CEA"/>
        </authorList>
    </citation>
    <scope>NUCLEOTIDE SEQUENCE</scope>
    <source>
        <strain evidence="1">S mat+</strain>
    </source>
</reference>
<protein>
    <submittedName>
        <fullName evidence="1">Podospora anserina S mat+ genomic DNA chromosome 2, supercontig 2</fullName>
    </submittedName>
</protein>
<dbReference type="EMBL" id="FO904937">
    <property type="protein sequence ID" value="CDP26062.1"/>
    <property type="molecule type" value="Genomic_DNA"/>
</dbReference>
<evidence type="ECO:0000313" key="3">
    <source>
        <dbReference type="Proteomes" id="UP000001197"/>
    </source>
</evidence>
<dbReference type="GeneID" id="6196661"/>
<dbReference type="HOGENOM" id="CLU_054623_1_0_1"/>
<keyword evidence="3" id="KW-1185">Reference proteome</keyword>
<sequence length="330" mass="38113">MDEATLKSLSARMKRRAHLDHNSRLGFSARQKTTAHYTLFIRAMRNVLSTKLAQFTYAQIIDGLPIEDVAWDQRIPAVYGNHPIEHHPELCPGALEFALEYKDKLDFELLSFPRELTTKYVQSTPGSKVFNTRLIELVAMALNEIGVLLFDVGIEVHQGTGDRSIEAITHWKQDPDDETLPTMFHHPYYLHGDIYPLGVSNLVGYWAEDRILGGVVTFDRKAEEQNLAQPPNVYIVPSRAGTTPRYWQLLDSQQEGLVDFFLKEDDAGEGPLPLMCTEENKVRIDERFAVVPRGVYKDVWERLPPSEEHMRHMDRRPRREGDYPRMERWI</sequence>
<accession>B2B781</accession>
<dbReference type="InParanoid" id="B2B781"/>
<dbReference type="VEuPathDB" id="FungiDB:PODANS_2_10210"/>
<dbReference type="KEGG" id="pan:PODANSg8876"/>
<dbReference type="OrthoDB" id="5346581at2759"/>
<dbReference type="AlphaFoldDB" id="B2B781"/>
<dbReference type="eggNOG" id="ENOG502RQG0">
    <property type="taxonomic scope" value="Eukaryota"/>
</dbReference>